<dbReference type="AlphaFoldDB" id="A0A330LWX2"/>
<evidence type="ECO:0000259" key="1">
    <source>
        <dbReference type="Pfam" id="PF04865"/>
    </source>
</evidence>
<reference evidence="3" key="1">
    <citation type="submission" date="2018-05" db="EMBL/GenBank/DDBJ databases">
        <authorList>
            <person name="Cea G.-C."/>
            <person name="William W."/>
        </authorList>
    </citation>
    <scope>NUCLEOTIDE SEQUENCE [LARGE SCALE GENOMIC DNA]</scope>
    <source>
        <strain evidence="3">DB21MT 5</strain>
    </source>
</reference>
<organism evidence="2 3">
    <name type="scientific">Moritella yayanosii</name>
    <dbReference type="NCBI Taxonomy" id="69539"/>
    <lineage>
        <taxon>Bacteria</taxon>
        <taxon>Pseudomonadati</taxon>
        <taxon>Pseudomonadota</taxon>
        <taxon>Gammaproteobacteria</taxon>
        <taxon>Alteromonadales</taxon>
        <taxon>Moritellaceae</taxon>
        <taxon>Moritella</taxon>
    </lineage>
</organism>
<sequence length="394" mass="43034">MSKRPDIDFEALIAAEGIPTTEEALAIELQKEVEAAGSKVSNDSRMSPFWRLVQSIVIKPAMWIINNLLANHVLPNAFAATATGIYLDLKAWDVDLERKQATHTRGLVDFFKEKPENPVVVNKGAIIETDSIDGIRYRLAVVDDVVIVEGKESGLVLCEALGSGAAFNLPAGYYSILLEGVSGITHASNPIDWIVSPGSNTEGDDELALRIRNQFSAAGRYHIDSIYRSMIASVAGIRSDLIYFEHEAPRGPGTANAYILMEVGSTPSLLLEQLNHYVMDEGHHGHGDNVLCLAMPETQHQVSVAIYPVANLNDEQKSTLKTEVENHINAAFRNIGDYAHVTRVDPKSTFSFSVLTKEIHIKLADLARLSFANQDITSALAIPRLSSVEVTYGA</sequence>
<evidence type="ECO:0000313" key="2">
    <source>
        <dbReference type="EMBL" id="SQD80451.1"/>
    </source>
</evidence>
<dbReference type="InterPro" id="IPR006949">
    <property type="entry name" value="Barrel_Baseplate_J-like"/>
</dbReference>
<dbReference type="Pfam" id="PF04865">
    <property type="entry name" value="Baseplate_J"/>
    <property type="match status" value="1"/>
</dbReference>
<feature type="domain" description="Baseplate protein J-like barrel" evidence="1">
    <location>
        <begin position="117"/>
        <end position="192"/>
    </location>
</feature>
<dbReference type="OrthoDB" id="6103450at2"/>
<proteinExistence type="predicted"/>
<dbReference type="KEGG" id="mya:MORIYA_3999"/>
<keyword evidence="3" id="KW-1185">Reference proteome</keyword>
<protein>
    <recommendedName>
        <fullName evidence="1">Baseplate protein J-like barrel domain-containing protein</fullName>
    </recommendedName>
</protein>
<accession>A0A330LWX2</accession>
<evidence type="ECO:0000313" key="3">
    <source>
        <dbReference type="Proteomes" id="UP000250163"/>
    </source>
</evidence>
<gene>
    <name evidence="2" type="ORF">MORIYA_3999</name>
</gene>
<dbReference type="RefSeq" id="WP_112717781.1">
    <property type="nucleotide sequence ID" value="NZ_LS483250.1"/>
</dbReference>
<name>A0A330LWX2_9GAMM</name>
<dbReference type="Proteomes" id="UP000250163">
    <property type="component" value="Chromosome MORIYA"/>
</dbReference>
<dbReference type="EMBL" id="LS483250">
    <property type="protein sequence ID" value="SQD80451.1"/>
    <property type="molecule type" value="Genomic_DNA"/>
</dbReference>